<dbReference type="RefSeq" id="WP_212492080.1">
    <property type="nucleotide sequence ID" value="NZ_JAFCJH010000004.1"/>
</dbReference>
<comment type="caution">
    <text evidence="2">The sequence shown here is derived from an EMBL/GenBank/DDBJ whole genome shotgun (WGS) entry which is preliminary data.</text>
</comment>
<evidence type="ECO:0000313" key="3">
    <source>
        <dbReference type="Proteomes" id="UP001315278"/>
    </source>
</evidence>
<proteinExistence type="predicted"/>
<gene>
    <name evidence="2" type="ORF">JQ615_06250</name>
</gene>
<reference evidence="3" key="1">
    <citation type="journal article" date="2021" name="ISME J.">
        <title>Evolutionary origin and ecological implication of a unique nif island in free-living Bradyrhizobium lineages.</title>
        <authorList>
            <person name="Tao J."/>
        </authorList>
    </citation>
    <scope>NUCLEOTIDE SEQUENCE [LARGE SCALE GENOMIC DNA]</scope>
    <source>
        <strain evidence="3">SZCCT0434</strain>
    </source>
</reference>
<dbReference type="EMBL" id="JAFCJH010000004">
    <property type="protein sequence ID" value="MBR0794982.1"/>
    <property type="molecule type" value="Genomic_DNA"/>
</dbReference>
<sequence length="190" mass="22057">MVIDILRQEHRNIEMLLQVLERELGVFARGERPDYEVVHAVIAYFKVYPDACHHPLEDVVLEKLKVRDSVAAARIGDLAADHRRGANRLRRVALAIEGVLADQELLRQTVNDIIRDFIEQERCHMAKEEHDFFPAALKALRPQDWAEIVARLSDQRDPVFSEVVEEKFEVVRRHILQLEQEADAERLAHC</sequence>
<dbReference type="CDD" id="cd12108">
    <property type="entry name" value="Hr-like"/>
    <property type="match status" value="1"/>
</dbReference>
<dbReference type="Gene3D" id="1.20.120.520">
    <property type="entry name" value="nmb1532 protein domain like"/>
    <property type="match status" value="1"/>
</dbReference>
<name>A0ABS5FE25_9BRAD</name>
<feature type="domain" description="Hemerythrin-like" evidence="1">
    <location>
        <begin position="2"/>
        <end position="136"/>
    </location>
</feature>
<accession>A0ABS5FE25</accession>
<dbReference type="PANTHER" id="PTHR39966:SF1">
    <property type="entry name" value="HEMERYTHRIN-LIKE DOMAIN-CONTAINING PROTEIN"/>
    <property type="match status" value="1"/>
</dbReference>
<dbReference type="PANTHER" id="PTHR39966">
    <property type="entry name" value="BLL2471 PROTEIN-RELATED"/>
    <property type="match status" value="1"/>
</dbReference>
<evidence type="ECO:0000313" key="2">
    <source>
        <dbReference type="EMBL" id="MBR0794982.1"/>
    </source>
</evidence>
<dbReference type="Proteomes" id="UP001315278">
    <property type="component" value="Unassembled WGS sequence"/>
</dbReference>
<protein>
    <submittedName>
        <fullName evidence="2">Hemerythrin domain-containing protein</fullName>
    </submittedName>
</protein>
<keyword evidence="3" id="KW-1185">Reference proteome</keyword>
<dbReference type="InterPro" id="IPR012312">
    <property type="entry name" value="Hemerythrin-like"/>
</dbReference>
<organism evidence="2 3">
    <name type="scientific">Bradyrhizobium jicamae</name>
    <dbReference type="NCBI Taxonomy" id="280332"/>
    <lineage>
        <taxon>Bacteria</taxon>
        <taxon>Pseudomonadati</taxon>
        <taxon>Pseudomonadota</taxon>
        <taxon>Alphaproteobacteria</taxon>
        <taxon>Hyphomicrobiales</taxon>
        <taxon>Nitrobacteraceae</taxon>
        <taxon>Bradyrhizobium</taxon>
    </lineage>
</organism>
<dbReference type="Pfam" id="PF01814">
    <property type="entry name" value="Hemerythrin"/>
    <property type="match status" value="1"/>
</dbReference>
<evidence type="ECO:0000259" key="1">
    <source>
        <dbReference type="Pfam" id="PF01814"/>
    </source>
</evidence>